<dbReference type="RefSeq" id="WP_009184770.1">
    <property type="nucleotide sequence ID" value="NZ_AMGM01000021.1"/>
</dbReference>
<accession>K1L4A7</accession>
<dbReference type="Proteomes" id="UP000004478">
    <property type="component" value="Unassembled WGS sequence"/>
</dbReference>
<dbReference type="OrthoDB" id="1440774at2"/>
<dbReference type="EMBL" id="AMGM01000021">
    <property type="protein sequence ID" value="EKB49626.1"/>
    <property type="molecule type" value="Genomic_DNA"/>
</dbReference>
<keyword evidence="2" id="KW-1185">Reference proteome</keyword>
<name>K1L4A7_CECL9</name>
<evidence type="ECO:0000313" key="2">
    <source>
        <dbReference type="Proteomes" id="UP000004478"/>
    </source>
</evidence>
<dbReference type="NCBIfam" id="TIGR01200">
    <property type="entry name" value="GLPGLI"/>
    <property type="match status" value="1"/>
</dbReference>
<gene>
    <name evidence="1" type="ORF">B879_01739</name>
</gene>
<comment type="caution">
    <text evidence="1">The sequence shown here is derived from an EMBL/GenBank/DDBJ whole genome shotgun (WGS) entry which is preliminary data.</text>
</comment>
<dbReference type="PATRIC" id="fig|1225176.3.peg.1857"/>
<dbReference type="Pfam" id="PF22252">
    <property type="entry name" value="PNGase_F-II_N"/>
    <property type="match status" value="1"/>
</dbReference>
<sequence length="245" mass="28495">MALSKILNLGLLILFVALQYIENERKLLVEYSVTRGDREILGVLFADFNGSRYFYQTDEIKNRWNEFLEENLSNQKKSFEIGFVSIEHKKNELLSTEFLANKDYVLVKDEIPELQWNITEERKMILGFECRKAKTHFRCADYTAWFASDISISAGPWKITGLPGLILELNNDTVGENFQATKVEYPAKPKKIFNDFKPVTSKLFETFAAFGDAQKSEVKKFKDFLRAQMNLPDDAEVHIEERECY</sequence>
<dbReference type="InterPro" id="IPR005901">
    <property type="entry name" value="GLPGLI"/>
</dbReference>
<proteinExistence type="predicted"/>
<organism evidence="1 2">
    <name type="scientific">Cecembia lonarensis (strain CCUG 58316 / KCTC 22772 / LW9)</name>
    <dbReference type="NCBI Taxonomy" id="1225176"/>
    <lineage>
        <taxon>Bacteria</taxon>
        <taxon>Pseudomonadati</taxon>
        <taxon>Bacteroidota</taxon>
        <taxon>Cytophagia</taxon>
        <taxon>Cytophagales</taxon>
        <taxon>Cyclobacteriaceae</taxon>
        <taxon>Cecembia</taxon>
    </lineage>
</organism>
<dbReference type="AlphaFoldDB" id="K1L4A7"/>
<protein>
    <submittedName>
        <fullName evidence="1">GLPGLI family protein</fullName>
    </submittedName>
</protein>
<reference evidence="1 2" key="1">
    <citation type="journal article" date="2012" name="J. Bacteriol.">
        <title>Draft Genome Sequence of Cecembia lonarensis Strain LW9T, Isolated from Lonar Lake, a Haloalkaline Lake in India.</title>
        <authorList>
            <person name="Shivaji S."/>
            <person name="Ara S."/>
            <person name="Singh A."/>
            <person name="Pinnaka A.K."/>
        </authorList>
    </citation>
    <scope>NUCLEOTIDE SEQUENCE [LARGE SCALE GENOMIC DNA]</scope>
    <source>
        <strain evidence="1 2">LW9</strain>
    </source>
</reference>
<evidence type="ECO:0000313" key="1">
    <source>
        <dbReference type="EMBL" id="EKB49626.1"/>
    </source>
</evidence>